<reference evidence="8 9" key="1">
    <citation type="submission" date="2020-07" db="EMBL/GenBank/DDBJ databases">
        <title>Thermoactinomyces phylogeny.</title>
        <authorList>
            <person name="Dunlap C."/>
        </authorList>
    </citation>
    <scope>NUCLEOTIDE SEQUENCE [LARGE SCALE GENOMIC DNA]</scope>
    <source>
        <strain evidence="8 9">AMNI-1</strain>
    </source>
</reference>
<evidence type="ECO:0000256" key="3">
    <source>
        <dbReference type="ARBA" id="ARBA00023002"/>
    </source>
</evidence>
<keyword evidence="3" id="KW-0560">Oxidoreductase</keyword>
<dbReference type="PIRSF" id="PIRSF000097">
    <property type="entry name" value="AKR"/>
    <property type="match status" value="1"/>
</dbReference>
<protein>
    <submittedName>
        <fullName evidence="8">Aldo/keto reductase</fullName>
    </submittedName>
</protein>
<dbReference type="EMBL" id="JACEOL010000001">
    <property type="protein sequence ID" value="MBA4600806.1"/>
    <property type="molecule type" value="Genomic_DNA"/>
</dbReference>
<dbReference type="PANTHER" id="PTHR43827">
    <property type="entry name" value="2,5-DIKETO-D-GLUCONIC ACID REDUCTASE"/>
    <property type="match status" value="1"/>
</dbReference>
<comment type="caution">
    <text evidence="8">The sequence shown here is derived from an EMBL/GenBank/DDBJ whole genome shotgun (WGS) entry which is preliminary data.</text>
</comment>
<dbReference type="PROSITE" id="PS00062">
    <property type="entry name" value="ALDOKETO_REDUCTASE_2"/>
    <property type="match status" value="1"/>
</dbReference>
<dbReference type="InterPro" id="IPR044500">
    <property type="entry name" value="AKR5G"/>
</dbReference>
<evidence type="ECO:0000313" key="8">
    <source>
        <dbReference type="EMBL" id="MBA4600806.1"/>
    </source>
</evidence>
<keyword evidence="2" id="KW-0521">NADP</keyword>
<dbReference type="PRINTS" id="PR00069">
    <property type="entry name" value="ALDKETRDTASE"/>
</dbReference>
<evidence type="ECO:0000256" key="1">
    <source>
        <dbReference type="ARBA" id="ARBA00007905"/>
    </source>
</evidence>
<dbReference type="InterPro" id="IPR018170">
    <property type="entry name" value="Aldo/ket_reductase_CS"/>
</dbReference>
<dbReference type="InterPro" id="IPR023210">
    <property type="entry name" value="NADP_OxRdtase_dom"/>
</dbReference>
<feature type="domain" description="NADP-dependent oxidoreductase" evidence="7">
    <location>
        <begin position="21"/>
        <end position="262"/>
    </location>
</feature>
<evidence type="ECO:0000256" key="4">
    <source>
        <dbReference type="PIRSR" id="PIRSR000097-1"/>
    </source>
</evidence>
<sequence>MAKHIQDKTVLANGVAMPWLGLGVWKAQVGEEVENAVKAALKTGYRSIDTAAVYKNEEGVGNALAEAEVPREELFITTKVWNDDQGYETTLKAFEESRRKLGLEYIDLYLIHWPVKGKYKETWKAMEKLYKEGLVRAIGVSNFHIHHLKDLISEAEIKPMVNQVEFHPYLTQQELLSFCKEEQIQMEAWSPLMQGEFVRVDLLKELAEKYGKTPAQIVLRWDLQHGVVTIPKSVKAHRIQENADLFDFELSREDMNCLDGLNRNHRFGPDPDNFDF</sequence>
<dbReference type="Gene3D" id="3.20.20.100">
    <property type="entry name" value="NADP-dependent oxidoreductase domain"/>
    <property type="match status" value="1"/>
</dbReference>
<feature type="active site" description="Proton donor" evidence="4">
    <location>
        <position position="54"/>
    </location>
</feature>
<feature type="site" description="Lowers pKa of active site Tyr" evidence="6">
    <location>
        <position position="79"/>
    </location>
</feature>
<gene>
    <name evidence="8" type="ORF">H2C83_00400</name>
</gene>
<dbReference type="PROSITE" id="PS00063">
    <property type="entry name" value="ALDOKETO_REDUCTASE_3"/>
    <property type="match status" value="1"/>
</dbReference>
<dbReference type="Proteomes" id="UP000538292">
    <property type="component" value="Unassembled WGS sequence"/>
</dbReference>
<dbReference type="SUPFAM" id="SSF51430">
    <property type="entry name" value="NAD(P)-linked oxidoreductase"/>
    <property type="match status" value="1"/>
</dbReference>
<dbReference type="AlphaFoldDB" id="A0A7W1XPI1"/>
<proteinExistence type="inferred from homology"/>
<organism evidence="8 9">
    <name type="scientific">Thermoactinomyces mirandus</name>
    <dbReference type="NCBI Taxonomy" id="2756294"/>
    <lineage>
        <taxon>Bacteria</taxon>
        <taxon>Bacillati</taxon>
        <taxon>Bacillota</taxon>
        <taxon>Bacilli</taxon>
        <taxon>Bacillales</taxon>
        <taxon>Thermoactinomycetaceae</taxon>
        <taxon>Thermoactinomyces</taxon>
    </lineage>
</organism>
<dbReference type="CDD" id="cd19157">
    <property type="entry name" value="AKR_AKR5G1-3"/>
    <property type="match status" value="1"/>
</dbReference>
<evidence type="ECO:0000256" key="5">
    <source>
        <dbReference type="PIRSR" id="PIRSR000097-2"/>
    </source>
</evidence>
<dbReference type="PROSITE" id="PS00798">
    <property type="entry name" value="ALDOKETO_REDUCTASE_1"/>
    <property type="match status" value="1"/>
</dbReference>
<evidence type="ECO:0000256" key="6">
    <source>
        <dbReference type="PIRSR" id="PIRSR000097-3"/>
    </source>
</evidence>
<dbReference type="GO" id="GO:0016616">
    <property type="term" value="F:oxidoreductase activity, acting on the CH-OH group of donors, NAD or NADP as acceptor"/>
    <property type="evidence" value="ECO:0007669"/>
    <property type="project" value="UniProtKB-ARBA"/>
</dbReference>
<dbReference type="InterPro" id="IPR020471">
    <property type="entry name" value="AKR"/>
</dbReference>
<feature type="binding site" evidence="5">
    <location>
        <position position="112"/>
    </location>
    <ligand>
        <name>substrate</name>
    </ligand>
</feature>
<name>A0A7W1XPI1_9BACL</name>
<dbReference type="InterPro" id="IPR036812">
    <property type="entry name" value="NAD(P)_OxRdtase_dom_sf"/>
</dbReference>
<evidence type="ECO:0000256" key="2">
    <source>
        <dbReference type="ARBA" id="ARBA00022857"/>
    </source>
</evidence>
<evidence type="ECO:0000259" key="7">
    <source>
        <dbReference type="Pfam" id="PF00248"/>
    </source>
</evidence>
<dbReference type="PANTHER" id="PTHR43827:SF3">
    <property type="entry name" value="NADP-DEPENDENT OXIDOREDUCTASE DOMAIN-CONTAINING PROTEIN"/>
    <property type="match status" value="1"/>
</dbReference>
<dbReference type="FunFam" id="3.20.20.100:FF:000015">
    <property type="entry name" value="Oxidoreductase, aldo/keto reductase family"/>
    <property type="match status" value="1"/>
</dbReference>
<accession>A0A7W1XPI1</accession>
<keyword evidence="9" id="KW-1185">Reference proteome</keyword>
<evidence type="ECO:0000313" key="9">
    <source>
        <dbReference type="Proteomes" id="UP000538292"/>
    </source>
</evidence>
<dbReference type="Pfam" id="PF00248">
    <property type="entry name" value="Aldo_ket_red"/>
    <property type="match status" value="1"/>
</dbReference>
<comment type="similarity">
    <text evidence="1">Belongs to the aldo/keto reductase family.</text>
</comment>